<feature type="transmembrane region" description="Helical" evidence="1">
    <location>
        <begin position="20"/>
        <end position="42"/>
    </location>
</feature>
<accession>X1CG62</accession>
<dbReference type="AlphaFoldDB" id="X1CG62"/>
<evidence type="ECO:0008006" key="3">
    <source>
        <dbReference type="Google" id="ProtNLM"/>
    </source>
</evidence>
<organism evidence="2">
    <name type="scientific">marine sediment metagenome</name>
    <dbReference type="NCBI Taxonomy" id="412755"/>
    <lineage>
        <taxon>unclassified sequences</taxon>
        <taxon>metagenomes</taxon>
        <taxon>ecological metagenomes</taxon>
    </lineage>
</organism>
<feature type="transmembrane region" description="Helical" evidence="1">
    <location>
        <begin position="54"/>
        <end position="85"/>
    </location>
</feature>
<feature type="transmembrane region" description="Helical" evidence="1">
    <location>
        <begin position="169"/>
        <end position="193"/>
    </location>
</feature>
<comment type="caution">
    <text evidence="2">The sequence shown here is derived from an EMBL/GenBank/DDBJ whole genome shotgun (WGS) entry which is preliminary data.</text>
</comment>
<evidence type="ECO:0000256" key="1">
    <source>
        <dbReference type="SAM" id="Phobius"/>
    </source>
</evidence>
<keyword evidence="1" id="KW-0472">Membrane</keyword>
<protein>
    <recommendedName>
        <fullName evidence="3">ECF transporter S component</fullName>
    </recommendedName>
</protein>
<feature type="non-terminal residue" evidence="2">
    <location>
        <position position="202"/>
    </location>
</feature>
<gene>
    <name evidence="2" type="ORF">S01H4_31804</name>
</gene>
<feature type="transmembrane region" description="Helical" evidence="1">
    <location>
        <begin position="97"/>
        <end position="117"/>
    </location>
</feature>
<evidence type="ECO:0000313" key="2">
    <source>
        <dbReference type="EMBL" id="GAG83226.1"/>
    </source>
</evidence>
<dbReference type="EMBL" id="BART01016556">
    <property type="protein sequence ID" value="GAG83226.1"/>
    <property type="molecule type" value="Genomic_DNA"/>
</dbReference>
<name>X1CG62_9ZZZZ</name>
<keyword evidence="1" id="KW-0812">Transmembrane</keyword>
<proteinExistence type="predicted"/>
<reference evidence="2" key="1">
    <citation type="journal article" date="2014" name="Front. Microbiol.">
        <title>High frequency of phylogenetically diverse reductive dehalogenase-homologous genes in deep subseafloor sedimentary metagenomes.</title>
        <authorList>
            <person name="Kawai M."/>
            <person name="Futagami T."/>
            <person name="Toyoda A."/>
            <person name="Takaki Y."/>
            <person name="Nishi S."/>
            <person name="Hori S."/>
            <person name="Arai W."/>
            <person name="Tsubouchi T."/>
            <person name="Morono Y."/>
            <person name="Uchiyama I."/>
            <person name="Ito T."/>
            <person name="Fujiyama A."/>
            <person name="Inagaki F."/>
            <person name="Takami H."/>
        </authorList>
    </citation>
    <scope>NUCLEOTIDE SEQUENCE</scope>
    <source>
        <strain evidence="2">Expedition CK06-06</strain>
    </source>
</reference>
<keyword evidence="1" id="KW-1133">Transmembrane helix</keyword>
<dbReference type="Gene3D" id="1.10.1760.20">
    <property type="match status" value="1"/>
</dbReference>
<feature type="transmembrane region" description="Helical" evidence="1">
    <location>
        <begin position="138"/>
        <end position="163"/>
    </location>
</feature>
<sequence length="202" mass="22762">MTDIEAVKEVETFLSRSTRLTIQIVGAAIFGALSLVFSLYVVPYLPRTPEGFAFFDPVSIIWVTCFLIFGPLAGILCSVIGMVALFPFDPFTPIGPLMKFSATFSLIIVPIILLYLFKRQKGERLSQKLKEPKTYIIYGALGVALRIIVMVILNIIVYLHFYGSEGLEYWVVLVILLNALTSVWDLLFSYLLVFTSKLDEKF</sequence>